<gene>
    <name evidence="1" type="ORF">GCM10010302_42220</name>
</gene>
<sequence>MRDVRSLLDAFISHALHTAGAVLSWHPSPEVHFLGQVVHDLASSEAVRLWVRTTTRVHWTRLTARLSRGDNR</sequence>
<dbReference type="RefSeq" id="WP_344161718.1">
    <property type="nucleotide sequence ID" value="NZ_BAAABV010000021.1"/>
</dbReference>
<dbReference type="EMBL" id="BAAABV010000021">
    <property type="protein sequence ID" value="GAA0299230.1"/>
    <property type="molecule type" value="Genomic_DNA"/>
</dbReference>
<accession>A0ABP3F6K7</accession>
<name>A0ABP3F6K7_9ACTN</name>
<organism evidence="1 2">
    <name type="scientific">Streptomyces polychromogenes</name>
    <dbReference type="NCBI Taxonomy" id="67342"/>
    <lineage>
        <taxon>Bacteria</taxon>
        <taxon>Bacillati</taxon>
        <taxon>Actinomycetota</taxon>
        <taxon>Actinomycetes</taxon>
        <taxon>Kitasatosporales</taxon>
        <taxon>Streptomycetaceae</taxon>
        <taxon>Streptomyces</taxon>
    </lineage>
</organism>
<protein>
    <submittedName>
        <fullName evidence="1">Uncharacterized protein</fullName>
    </submittedName>
</protein>
<evidence type="ECO:0000313" key="1">
    <source>
        <dbReference type="EMBL" id="GAA0299230.1"/>
    </source>
</evidence>
<comment type="caution">
    <text evidence="1">The sequence shown here is derived from an EMBL/GenBank/DDBJ whole genome shotgun (WGS) entry which is preliminary data.</text>
</comment>
<keyword evidence="2" id="KW-1185">Reference proteome</keyword>
<dbReference type="Proteomes" id="UP001501867">
    <property type="component" value="Unassembled WGS sequence"/>
</dbReference>
<reference evidence="2" key="1">
    <citation type="journal article" date="2019" name="Int. J. Syst. Evol. Microbiol.">
        <title>The Global Catalogue of Microorganisms (GCM) 10K type strain sequencing project: providing services to taxonomists for standard genome sequencing and annotation.</title>
        <authorList>
            <consortium name="The Broad Institute Genomics Platform"/>
            <consortium name="The Broad Institute Genome Sequencing Center for Infectious Disease"/>
            <person name="Wu L."/>
            <person name="Ma J."/>
        </authorList>
    </citation>
    <scope>NUCLEOTIDE SEQUENCE [LARGE SCALE GENOMIC DNA]</scope>
    <source>
        <strain evidence="2">JCM 4505</strain>
    </source>
</reference>
<proteinExistence type="predicted"/>
<evidence type="ECO:0000313" key="2">
    <source>
        <dbReference type="Proteomes" id="UP001501867"/>
    </source>
</evidence>